<dbReference type="Proteomes" id="UP000016933">
    <property type="component" value="Unassembled WGS sequence"/>
</dbReference>
<reference evidence="1 2" key="2">
    <citation type="journal article" date="2012" name="PLoS Pathog.">
        <title>Diverse lifestyles and strategies of plant pathogenesis encoded in the genomes of eighteen Dothideomycetes fungi.</title>
        <authorList>
            <person name="Ohm R.A."/>
            <person name="Feau N."/>
            <person name="Henrissat B."/>
            <person name="Schoch C.L."/>
            <person name="Horwitz B.A."/>
            <person name="Barry K.W."/>
            <person name="Condon B.J."/>
            <person name="Copeland A.C."/>
            <person name="Dhillon B."/>
            <person name="Glaser F."/>
            <person name="Hesse C.N."/>
            <person name="Kosti I."/>
            <person name="LaButti K."/>
            <person name="Lindquist E.A."/>
            <person name="Lucas S."/>
            <person name="Salamov A.A."/>
            <person name="Bradshaw R.E."/>
            <person name="Ciuffetti L."/>
            <person name="Hamelin R.C."/>
            <person name="Kema G.H.J."/>
            <person name="Lawrence C."/>
            <person name="Scott J.A."/>
            <person name="Spatafora J.W."/>
            <person name="Turgeon B.G."/>
            <person name="de Wit P.J.G.M."/>
            <person name="Zhong S."/>
            <person name="Goodwin S.B."/>
            <person name="Grigoriev I.V."/>
        </authorList>
    </citation>
    <scope>NUCLEOTIDE SEQUENCE [LARGE SCALE GENOMIC DNA]</scope>
    <source>
        <strain evidence="2">NZE10 / CBS 128990</strain>
    </source>
</reference>
<reference evidence="2" key="1">
    <citation type="journal article" date="2012" name="PLoS Genet.">
        <title>The genomes of the fungal plant pathogens Cladosporium fulvum and Dothistroma septosporum reveal adaptation to different hosts and lifestyles but also signatures of common ancestry.</title>
        <authorList>
            <person name="de Wit P.J.G.M."/>
            <person name="van der Burgt A."/>
            <person name="Oekmen B."/>
            <person name="Stergiopoulos I."/>
            <person name="Abd-Elsalam K.A."/>
            <person name="Aerts A.L."/>
            <person name="Bahkali A.H."/>
            <person name="Beenen H.G."/>
            <person name="Chettri P."/>
            <person name="Cox M.P."/>
            <person name="Datema E."/>
            <person name="de Vries R.P."/>
            <person name="Dhillon B."/>
            <person name="Ganley A.R."/>
            <person name="Griffiths S.A."/>
            <person name="Guo Y."/>
            <person name="Hamelin R.C."/>
            <person name="Henrissat B."/>
            <person name="Kabir M.S."/>
            <person name="Jashni M.K."/>
            <person name="Kema G."/>
            <person name="Klaubauf S."/>
            <person name="Lapidus A."/>
            <person name="Levasseur A."/>
            <person name="Lindquist E."/>
            <person name="Mehrabi R."/>
            <person name="Ohm R.A."/>
            <person name="Owen T.J."/>
            <person name="Salamov A."/>
            <person name="Schwelm A."/>
            <person name="Schijlen E."/>
            <person name="Sun H."/>
            <person name="van den Burg H.A."/>
            <person name="van Ham R.C.H.J."/>
            <person name="Zhang S."/>
            <person name="Goodwin S.B."/>
            <person name="Grigoriev I.V."/>
            <person name="Collemare J."/>
            <person name="Bradshaw R.E."/>
        </authorList>
    </citation>
    <scope>NUCLEOTIDE SEQUENCE [LARGE SCALE GENOMIC DNA]</scope>
    <source>
        <strain evidence="2">NZE10 / CBS 128990</strain>
    </source>
</reference>
<dbReference type="AlphaFoldDB" id="N1PR66"/>
<protein>
    <submittedName>
        <fullName evidence="1">Uncharacterized protein</fullName>
    </submittedName>
</protein>
<dbReference type="HOGENOM" id="CLU_2196894_0_0_1"/>
<name>N1PR66_DOTSN</name>
<dbReference type="EMBL" id="KB446537">
    <property type="protein sequence ID" value="EME45882.1"/>
    <property type="molecule type" value="Genomic_DNA"/>
</dbReference>
<evidence type="ECO:0000313" key="1">
    <source>
        <dbReference type="EMBL" id="EME45882.1"/>
    </source>
</evidence>
<proteinExistence type="predicted"/>
<sequence length="108" mass="12170">MESALCQWCRNFNLEERHLDPISYDCDGVEFPLTIQDIERCASTCSCCRLILDALSTAAAQARRQSTSIADGDSLKTRRNNLRTLFSTCMSYNSNPIGGKRCTVWSYC</sequence>
<organism evidence="1 2">
    <name type="scientific">Dothistroma septosporum (strain NZE10 / CBS 128990)</name>
    <name type="common">Red band needle blight fungus</name>
    <name type="synonym">Mycosphaerella pini</name>
    <dbReference type="NCBI Taxonomy" id="675120"/>
    <lineage>
        <taxon>Eukaryota</taxon>
        <taxon>Fungi</taxon>
        <taxon>Dikarya</taxon>
        <taxon>Ascomycota</taxon>
        <taxon>Pezizomycotina</taxon>
        <taxon>Dothideomycetes</taxon>
        <taxon>Dothideomycetidae</taxon>
        <taxon>Mycosphaerellales</taxon>
        <taxon>Mycosphaerellaceae</taxon>
        <taxon>Dothistroma</taxon>
    </lineage>
</organism>
<accession>N1PR66</accession>
<gene>
    <name evidence="1" type="ORF">DOTSEDRAFT_70048</name>
</gene>
<keyword evidence="2" id="KW-1185">Reference proteome</keyword>
<evidence type="ECO:0000313" key="2">
    <source>
        <dbReference type="Proteomes" id="UP000016933"/>
    </source>
</evidence>